<feature type="transmembrane region" description="Helical" evidence="1">
    <location>
        <begin position="81"/>
        <end position="97"/>
    </location>
</feature>
<reference evidence="3" key="1">
    <citation type="journal article" date="2019" name="Int. J. Syst. Evol. Microbiol.">
        <title>The Global Catalogue of Microorganisms (GCM) 10K type strain sequencing project: providing services to taxonomists for standard genome sequencing and annotation.</title>
        <authorList>
            <consortium name="The Broad Institute Genomics Platform"/>
            <consortium name="The Broad Institute Genome Sequencing Center for Infectious Disease"/>
            <person name="Wu L."/>
            <person name="Ma J."/>
        </authorList>
    </citation>
    <scope>NUCLEOTIDE SEQUENCE [LARGE SCALE GENOMIC DNA]</scope>
    <source>
        <strain evidence="3">CGMCC 1.10759</strain>
    </source>
</reference>
<feature type="transmembrane region" description="Helical" evidence="1">
    <location>
        <begin position="48"/>
        <end position="69"/>
    </location>
</feature>
<feature type="transmembrane region" description="Helical" evidence="1">
    <location>
        <begin position="259"/>
        <end position="279"/>
    </location>
</feature>
<name>A0ABV8SNQ8_9GAMM</name>
<keyword evidence="3" id="KW-1185">Reference proteome</keyword>
<feature type="transmembrane region" description="Helical" evidence="1">
    <location>
        <begin position="227"/>
        <end position="252"/>
    </location>
</feature>
<proteinExistence type="predicted"/>
<evidence type="ECO:0000313" key="2">
    <source>
        <dbReference type="EMBL" id="MFC4309208.1"/>
    </source>
</evidence>
<evidence type="ECO:0000313" key="3">
    <source>
        <dbReference type="Proteomes" id="UP001595904"/>
    </source>
</evidence>
<dbReference type="RefSeq" id="WP_380596270.1">
    <property type="nucleotide sequence ID" value="NZ_JBHSDU010000003.1"/>
</dbReference>
<gene>
    <name evidence="2" type="ORF">ACFPN2_08965</name>
</gene>
<protein>
    <submittedName>
        <fullName evidence="2">Uncharacterized protein</fullName>
    </submittedName>
</protein>
<keyword evidence="1" id="KW-1133">Transmembrane helix</keyword>
<accession>A0ABV8SNQ8</accession>
<keyword evidence="1" id="KW-0472">Membrane</keyword>
<feature type="transmembrane region" description="Helical" evidence="1">
    <location>
        <begin position="25"/>
        <end position="42"/>
    </location>
</feature>
<feature type="transmembrane region" description="Helical" evidence="1">
    <location>
        <begin position="347"/>
        <end position="368"/>
    </location>
</feature>
<keyword evidence="1" id="KW-0812">Transmembrane</keyword>
<organism evidence="2 3">
    <name type="scientific">Steroidobacter flavus</name>
    <dbReference type="NCBI Taxonomy" id="1842136"/>
    <lineage>
        <taxon>Bacteria</taxon>
        <taxon>Pseudomonadati</taxon>
        <taxon>Pseudomonadota</taxon>
        <taxon>Gammaproteobacteria</taxon>
        <taxon>Steroidobacterales</taxon>
        <taxon>Steroidobacteraceae</taxon>
        <taxon>Steroidobacter</taxon>
    </lineage>
</organism>
<feature type="transmembrane region" description="Helical" evidence="1">
    <location>
        <begin position="374"/>
        <end position="403"/>
    </location>
</feature>
<comment type="caution">
    <text evidence="2">The sequence shown here is derived from an EMBL/GenBank/DDBJ whole genome shotgun (WGS) entry which is preliminary data.</text>
</comment>
<feature type="transmembrane region" description="Helical" evidence="1">
    <location>
        <begin position="132"/>
        <end position="152"/>
    </location>
</feature>
<sequence>MAETTAIGNIGGAHVAPRAQQHRDFVPLLLLCTPIACASLLSKFGIPGYAVLGIGIALPLMMLTLGFGMINDAVRIEPRRLGFYGITLSVLMLPQLLRAGTFSLNSLMMLALLHLPYVLVVKRGDELAPKVLTFFLYIARLLAVLAIAQYFLQGFVDKAFLYPIDNLIPQEFIVQGFNAQGTISYGSTQVRATGMFMLEPSFLTQFLAVAIVAESCTTRRLWPLGLYTFGIMMAHAGTGILVLLICMPFVVLIHRRWDLMILGIVGIVAVLGFGELLGIDFLTSRTNEFNDPNSSGFARFVGGFYMFEDMLWPNLSRALFGYGAGAFMDYVHLFTIEVADMPLTKMLFEFGLVGAFTYFFFIASSLFASPLPRMLSVAIGLTFLLNGMYVPFSHGLALGLLVLTSTRKVQTVTPTVPLKTTRVARV</sequence>
<evidence type="ECO:0000256" key="1">
    <source>
        <dbReference type="SAM" id="Phobius"/>
    </source>
</evidence>
<dbReference type="Proteomes" id="UP001595904">
    <property type="component" value="Unassembled WGS sequence"/>
</dbReference>
<feature type="transmembrane region" description="Helical" evidence="1">
    <location>
        <begin position="103"/>
        <end position="120"/>
    </location>
</feature>
<dbReference type="EMBL" id="JBHSDU010000003">
    <property type="protein sequence ID" value="MFC4309208.1"/>
    <property type="molecule type" value="Genomic_DNA"/>
</dbReference>
<feature type="transmembrane region" description="Helical" evidence="1">
    <location>
        <begin position="315"/>
        <end position="335"/>
    </location>
</feature>